<evidence type="ECO:0000313" key="3">
    <source>
        <dbReference type="Proteomes" id="UP000657592"/>
    </source>
</evidence>
<feature type="region of interest" description="Disordered" evidence="1">
    <location>
        <begin position="159"/>
        <end position="212"/>
    </location>
</feature>
<dbReference type="Proteomes" id="UP000657592">
    <property type="component" value="Unassembled WGS sequence"/>
</dbReference>
<protein>
    <submittedName>
        <fullName evidence="2">Uncharacterized protein</fullName>
    </submittedName>
</protein>
<dbReference type="EMBL" id="BMJY01000012">
    <property type="protein sequence ID" value="GGH47875.1"/>
    <property type="molecule type" value="Genomic_DNA"/>
</dbReference>
<comment type="caution">
    <text evidence="2">The sequence shown here is derived from an EMBL/GenBank/DDBJ whole genome shotgun (WGS) entry which is preliminary data.</text>
</comment>
<proteinExistence type="predicted"/>
<dbReference type="AlphaFoldDB" id="A0A917IGK0"/>
<sequence length="212" mass="23144">MRHALKPGQVYALDLSLVPGGADPDGDRGWAIVLVAYVWPKRGKFVWVSCATYPSVPTLADAENVTEWRWPILLASLTEHDVLLGTMPLPPELPPLPRLRAPRWITRGSPWVVYTYAEGPDGLPRAVSVEDTSDPTLPTGVLVSHASLRARVNDDWMPEKSWPADAPAPVVPAVPSTPVSTAPQPGAGRPPKQRRSRRKTAQPEPRDLSPRA</sequence>
<feature type="compositionally biased region" description="Low complexity" evidence="1">
    <location>
        <begin position="163"/>
        <end position="183"/>
    </location>
</feature>
<name>A0A917IGK0_9MICO</name>
<gene>
    <name evidence="2" type="ORF">GCM10010921_24940</name>
</gene>
<reference evidence="2" key="2">
    <citation type="submission" date="2020-09" db="EMBL/GenBank/DDBJ databases">
        <authorList>
            <person name="Sun Q."/>
            <person name="Zhou Y."/>
        </authorList>
    </citation>
    <scope>NUCLEOTIDE SEQUENCE</scope>
    <source>
        <strain evidence="2">CGMCC 1.15794</strain>
    </source>
</reference>
<evidence type="ECO:0000256" key="1">
    <source>
        <dbReference type="SAM" id="MobiDB-lite"/>
    </source>
</evidence>
<accession>A0A917IGK0</accession>
<evidence type="ECO:0000313" key="2">
    <source>
        <dbReference type="EMBL" id="GGH47875.1"/>
    </source>
</evidence>
<keyword evidence="3" id="KW-1185">Reference proteome</keyword>
<organism evidence="2 3">
    <name type="scientific">Microbacterium album</name>
    <dbReference type="NCBI Taxonomy" id="2053191"/>
    <lineage>
        <taxon>Bacteria</taxon>
        <taxon>Bacillati</taxon>
        <taxon>Actinomycetota</taxon>
        <taxon>Actinomycetes</taxon>
        <taxon>Micrococcales</taxon>
        <taxon>Microbacteriaceae</taxon>
        <taxon>Microbacterium</taxon>
    </lineage>
</organism>
<reference evidence="2" key="1">
    <citation type="journal article" date="2014" name="Int. J. Syst. Evol. Microbiol.">
        <title>Complete genome sequence of Corynebacterium casei LMG S-19264T (=DSM 44701T), isolated from a smear-ripened cheese.</title>
        <authorList>
            <consortium name="US DOE Joint Genome Institute (JGI-PGF)"/>
            <person name="Walter F."/>
            <person name="Albersmeier A."/>
            <person name="Kalinowski J."/>
            <person name="Ruckert C."/>
        </authorList>
    </citation>
    <scope>NUCLEOTIDE SEQUENCE</scope>
    <source>
        <strain evidence="2">CGMCC 1.15794</strain>
    </source>
</reference>
<feature type="compositionally biased region" description="Basic residues" evidence="1">
    <location>
        <begin position="191"/>
        <end position="200"/>
    </location>
</feature>